<evidence type="ECO:0000313" key="3">
    <source>
        <dbReference type="Proteomes" id="UP000276133"/>
    </source>
</evidence>
<evidence type="ECO:0000256" key="1">
    <source>
        <dbReference type="SAM" id="MobiDB-lite"/>
    </source>
</evidence>
<sequence>MVGPISSKSTFSEKANKKYHKRNTVKPDTIIKEYYSIIFIVKIIGQVSMEIRQRPFITAFCCIFRRQTKTNFINKFSKPTKNLYKFLTKYKEFRIYIILICISDKNKCSISE</sequence>
<name>A0A3M7QEL5_BRAPC</name>
<protein>
    <submittedName>
        <fullName evidence="2">Uncharacterized protein</fullName>
    </submittedName>
</protein>
<reference evidence="2 3" key="1">
    <citation type="journal article" date="2018" name="Sci. Rep.">
        <title>Genomic signatures of local adaptation to the degree of environmental predictability in rotifers.</title>
        <authorList>
            <person name="Franch-Gras L."/>
            <person name="Hahn C."/>
            <person name="Garcia-Roger E.M."/>
            <person name="Carmona M.J."/>
            <person name="Serra M."/>
            <person name="Gomez A."/>
        </authorList>
    </citation>
    <scope>NUCLEOTIDE SEQUENCE [LARGE SCALE GENOMIC DNA]</scope>
    <source>
        <strain evidence="2">HYR1</strain>
    </source>
</reference>
<dbReference type="Proteomes" id="UP000276133">
    <property type="component" value="Unassembled WGS sequence"/>
</dbReference>
<dbReference type="EMBL" id="REGN01006460">
    <property type="protein sequence ID" value="RNA09471.1"/>
    <property type="molecule type" value="Genomic_DNA"/>
</dbReference>
<comment type="caution">
    <text evidence="2">The sequence shown here is derived from an EMBL/GenBank/DDBJ whole genome shotgun (WGS) entry which is preliminary data.</text>
</comment>
<feature type="region of interest" description="Disordered" evidence="1">
    <location>
        <begin position="1"/>
        <end position="20"/>
    </location>
</feature>
<evidence type="ECO:0000313" key="2">
    <source>
        <dbReference type="EMBL" id="RNA09471.1"/>
    </source>
</evidence>
<feature type="compositionally biased region" description="Polar residues" evidence="1">
    <location>
        <begin position="1"/>
        <end position="13"/>
    </location>
</feature>
<organism evidence="2 3">
    <name type="scientific">Brachionus plicatilis</name>
    <name type="common">Marine rotifer</name>
    <name type="synonym">Brachionus muelleri</name>
    <dbReference type="NCBI Taxonomy" id="10195"/>
    <lineage>
        <taxon>Eukaryota</taxon>
        <taxon>Metazoa</taxon>
        <taxon>Spiralia</taxon>
        <taxon>Gnathifera</taxon>
        <taxon>Rotifera</taxon>
        <taxon>Eurotatoria</taxon>
        <taxon>Monogononta</taxon>
        <taxon>Pseudotrocha</taxon>
        <taxon>Ploima</taxon>
        <taxon>Brachionidae</taxon>
        <taxon>Brachionus</taxon>
    </lineage>
</organism>
<dbReference type="AlphaFoldDB" id="A0A3M7QEL5"/>
<gene>
    <name evidence="2" type="ORF">BpHYR1_042920</name>
</gene>
<proteinExistence type="predicted"/>
<keyword evidence="3" id="KW-1185">Reference proteome</keyword>
<accession>A0A3M7QEL5</accession>